<keyword evidence="4 5" id="KW-0472">Membrane</keyword>
<feature type="transmembrane region" description="Helical" evidence="5">
    <location>
        <begin position="12"/>
        <end position="32"/>
    </location>
</feature>
<dbReference type="OrthoDB" id="103403at2"/>
<dbReference type="PANTHER" id="PTHR43424">
    <property type="entry name" value="LOCUS PUTATIVE PROTEIN 1-RELATED"/>
    <property type="match status" value="1"/>
</dbReference>
<feature type="transmembrane region" description="Helical" evidence="5">
    <location>
        <begin position="171"/>
        <end position="192"/>
    </location>
</feature>
<feature type="transmembrane region" description="Helical" evidence="5">
    <location>
        <begin position="144"/>
        <end position="165"/>
    </location>
</feature>
<feature type="transmembrane region" description="Helical" evidence="5">
    <location>
        <begin position="212"/>
        <end position="232"/>
    </location>
</feature>
<evidence type="ECO:0000313" key="7">
    <source>
        <dbReference type="Proteomes" id="UP000262004"/>
    </source>
</evidence>
<name>A0A2Z6E0E2_HYDTE</name>
<keyword evidence="3 5" id="KW-1133">Transmembrane helix</keyword>
<dbReference type="CDD" id="cd13128">
    <property type="entry name" value="MATE_Wzx_like"/>
    <property type="match status" value="1"/>
</dbReference>
<feature type="transmembrane region" description="Helical" evidence="5">
    <location>
        <begin position="115"/>
        <end position="132"/>
    </location>
</feature>
<dbReference type="GO" id="GO:0016020">
    <property type="term" value="C:membrane"/>
    <property type="evidence" value="ECO:0007669"/>
    <property type="project" value="UniProtKB-SubCell"/>
</dbReference>
<comment type="subcellular location">
    <subcellularLocation>
        <location evidence="1">Membrane</location>
        <topology evidence="1">Multi-pass membrane protein</topology>
    </subcellularLocation>
</comment>
<dbReference type="EMBL" id="AP018558">
    <property type="protein sequence ID" value="BBD78256.1"/>
    <property type="molecule type" value="Genomic_DNA"/>
</dbReference>
<feature type="transmembrane region" description="Helical" evidence="5">
    <location>
        <begin position="88"/>
        <end position="109"/>
    </location>
</feature>
<feature type="transmembrane region" description="Helical" evidence="5">
    <location>
        <begin position="295"/>
        <end position="315"/>
    </location>
</feature>
<dbReference type="AlphaFoldDB" id="A0A2Z6E0E2"/>
<keyword evidence="2 5" id="KW-0812">Transmembrane</keyword>
<evidence type="ECO:0000313" key="6">
    <source>
        <dbReference type="EMBL" id="BBD78256.1"/>
    </source>
</evidence>
<proteinExistence type="predicted"/>
<dbReference type="Proteomes" id="UP000262004">
    <property type="component" value="Chromosome"/>
</dbReference>
<dbReference type="RefSeq" id="WP_119335897.1">
    <property type="nucleotide sequence ID" value="NZ_AP018558.1"/>
</dbReference>
<evidence type="ECO:0000256" key="3">
    <source>
        <dbReference type="ARBA" id="ARBA00022989"/>
    </source>
</evidence>
<gene>
    <name evidence="6" type="ORF">HPTL_2002</name>
</gene>
<keyword evidence="7" id="KW-1185">Reference proteome</keyword>
<accession>A0A2Z6E0E2</accession>
<feature type="transmembrane region" description="Helical" evidence="5">
    <location>
        <begin position="258"/>
        <end position="275"/>
    </location>
</feature>
<evidence type="ECO:0000256" key="2">
    <source>
        <dbReference type="ARBA" id="ARBA00022692"/>
    </source>
</evidence>
<organism evidence="6 7">
    <name type="scientific">Hydrogenophilus thermoluteolus</name>
    <name type="common">Pseudomonas hydrogenothermophila</name>
    <dbReference type="NCBI Taxonomy" id="297"/>
    <lineage>
        <taxon>Bacteria</taxon>
        <taxon>Pseudomonadati</taxon>
        <taxon>Pseudomonadota</taxon>
        <taxon>Hydrogenophilia</taxon>
        <taxon>Hydrogenophilales</taxon>
        <taxon>Hydrogenophilaceae</taxon>
        <taxon>Hydrogenophilus</taxon>
    </lineage>
</organism>
<dbReference type="InterPro" id="IPR002797">
    <property type="entry name" value="Polysacc_synth"/>
</dbReference>
<dbReference type="PANTHER" id="PTHR43424:SF1">
    <property type="entry name" value="LOCUS PUTATIVE PROTEIN 1-RELATED"/>
    <property type="match status" value="1"/>
</dbReference>
<feature type="transmembrane region" description="Helical" evidence="5">
    <location>
        <begin position="327"/>
        <end position="350"/>
    </location>
</feature>
<evidence type="ECO:0000256" key="1">
    <source>
        <dbReference type="ARBA" id="ARBA00004141"/>
    </source>
</evidence>
<dbReference type="KEGG" id="htl:HPTL_2002"/>
<feature type="transmembrane region" description="Helical" evidence="5">
    <location>
        <begin position="44"/>
        <end position="67"/>
    </location>
</feature>
<dbReference type="InterPro" id="IPR052556">
    <property type="entry name" value="PolySynth_Transporter"/>
</dbReference>
<sequence length="424" mass="46394">MQGLEHILKNFSWMAADQVARTVAGVLIGIWIARHLGPNDYGALSLALALSSLVGVFATLGLNRAVVRELTLHANEEKFVRRIVASTLVWRLLFSILCYVATVTISLVFDQGNPLLVGIVSATLAFTSFDVIDLYFQSKTASRYCVLARSVSFFGFLCIKVGLLLGNSGVLHFAVVTTLEAMGNALALWWAIRAFGIKLSAGDIDMRYGWSLIAQSWPELFAGFACLVFMRIDQIMVGNVLGDEAAGQYAVASRLAEAWYFIPSALVASSFPAIVRQRRRDRVLYLKRIHQLLVVLVAISYVVAVAVTFLAPWAITKLFGQAYTRSADILVVLVWSGLFVSLGVVSGSWIMAEAKPILNLTRNVIGAVTNVAFNLYLLPRYGTVGAAVGTLLSLSFAYLLSDFLNPQTRHIGMLKLKAIFLICK</sequence>
<dbReference type="Pfam" id="PF01943">
    <property type="entry name" value="Polysacc_synt"/>
    <property type="match status" value="1"/>
</dbReference>
<evidence type="ECO:0000256" key="5">
    <source>
        <dbReference type="SAM" id="Phobius"/>
    </source>
</evidence>
<evidence type="ECO:0000256" key="4">
    <source>
        <dbReference type="ARBA" id="ARBA00023136"/>
    </source>
</evidence>
<reference evidence="6 7" key="1">
    <citation type="submission" date="2018-04" db="EMBL/GenBank/DDBJ databases">
        <title>Complete genome sequence of Hydrogenophilus thermoluteolus TH-1.</title>
        <authorList>
            <person name="Arai H."/>
        </authorList>
    </citation>
    <scope>NUCLEOTIDE SEQUENCE [LARGE SCALE GENOMIC DNA]</scope>
    <source>
        <strain evidence="6 7">TH-1</strain>
    </source>
</reference>
<protein>
    <submittedName>
        <fullName evidence="6">Polysaccharide biosynthesis protein</fullName>
    </submittedName>
</protein>